<evidence type="ECO:0000256" key="1">
    <source>
        <dbReference type="SAM" id="Coils"/>
    </source>
</evidence>
<keyword evidence="1" id="KW-0175">Coiled coil</keyword>
<accession>A0A2V3J514</accession>
<evidence type="ECO:0000313" key="3">
    <source>
        <dbReference type="EMBL" id="PXF49212.1"/>
    </source>
</evidence>
<reference evidence="3 4" key="1">
    <citation type="journal article" date="2018" name="Mol. Biol. Evol.">
        <title>Analysis of the draft genome of the red seaweed Gracilariopsis chorda provides insights into genome size evolution in Rhodophyta.</title>
        <authorList>
            <person name="Lee J."/>
            <person name="Yang E.C."/>
            <person name="Graf L."/>
            <person name="Yang J.H."/>
            <person name="Qiu H."/>
            <person name="Zel Zion U."/>
            <person name="Chan C.X."/>
            <person name="Stephens T.G."/>
            <person name="Weber A.P.M."/>
            <person name="Boo G.H."/>
            <person name="Boo S.M."/>
            <person name="Kim K.M."/>
            <person name="Shin Y."/>
            <person name="Jung M."/>
            <person name="Lee S.J."/>
            <person name="Yim H.S."/>
            <person name="Lee J.H."/>
            <person name="Bhattacharya D."/>
            <person name="Yoon H.S."/>
        </authorList>
    </citation>
    <scope>NUCLEOTIDE SEQUENCE [LARGE SCALE GENOMIC DNA]</scope>
    <source>
        <strain evidence="3 4">SKKU-2015</strain>
        <tissue evidence="3">Whole body</tissue>
    </source>
</reference>
<comment type="caution">
    <text evidence="3">The sequence shown here is derived from an EMBL/GenBank/DDBJ whole genome shotgun (WGS) entry which is preliminary data.</text>
</comment>
<feature type="compositionally biased region" description="Polar residues" evidence="2">
    <location>
        <begin position="15"/>
        <end position="35"/>
    </location>
</feature>
<sequence length="147" mass="16554">MAGTRECGTGDGNVRGSSPQDSSIKLENDTLSSGKTKSEEKDAEQKIRPTARWKAKELLRKLKQTEKKMRLAEESVAAQVERNAALKRHYEILLFKNALEVYDKADSVEYIKPMRYRALKEPRKTALDVPQEVTSVLEDANESENAA</sequence>
<feature type="compositionally biased region" description="Basic and acidic residues" evidence="2">
    <location>
        <begin position="36"/>
        <end position="47"/>
    </location>
</feature>
<proteinExistence type="predicted"/>
<protein>
    <submittedName>
        <fullName evidence="3">Uncharacterized protein</fullName>
    </submittedName>
</protein>
<dbReference type="EMBL" id="NBIV01000007">
    <property type="protein sequence ID" value="PXF49212.1"/>
    <property type="molecule type" value="Genomic_DNA"/>
</dbReference>
<dbReference type="Proteomes" id="UP000247409">
    <property type="component" value="Unassembled WGS sequence"/>
</dbReference>
<feature type="region of interest" description="Disordered" evidence="2">
    <location>
        <begin position="1"/>
        <end position="50"/>
    </location>
</feature>
<evidence type="ECO:0000256" key="2">
    <source>
        <dbReference type="SAM" id="MobiDB-lite"/>
    </source>
</evidence>
<evidence type="ECO:0000313" key="4">
    <source>
        <dbReference type="Proteomes" id="UP000247409"/>
    </source>
</evidence>
<feature type="coiled-coil region" evidence="1">
    <location>
        <begin position="55"/>
        <end position="82"/>
    </location>
</feature>
<name>A0A2V3J514_9FLOR</name>
<gene>
    <name evidence="3" type="ORF">BWQ96_01001</name>
</gene>
<keyword evidence="4" id="KW-1185">Reference proteome</keyword>
<organism evidence="3 4">
    <name type="scientific">Gracilariopsis chorda</name>
    <dbReference type="NCBI Taxonomy" id="448386"/>
    <lineage>
        <taxon>Eukaryota</taxon>
        <taxon>Rhodophyta</taxon>
        <taxon>Florideophyceae</taxon>
        <taxon>Rhodymeniophycidae</taxon>
        <taxon>Gracilariales</taxon>
        <taxon>Gracilariaceae</taxon>
        <taxon>Gracilariopsis</taxon>
    </lineage>
</organism>
<dbReference type="AlphaFoldDB" id="A0A2V3J514"/>